<dbReference type="Proteomes" id="UP001472677">
    <property type="component" value="Unassembled WGS sequence"/>
</dbReference>
<evidence type="ECO:0000313" key="8">
    <source>
        <dbReference type="EMBL" id="KAK8540189.1"/>
    </source>
</evidence>
<evidence type="ECO:0000256" key="3">
    <source>
        <dbReference type="ARBA" id="ARBA00023235"/>
    </source>
</evidence>
<comment type="caution">
    <text evidence="8">The sequence shown here is derived from an EMBL/GenBank/DDBJ whole genome shotgun (WGS) entry which is preliminary data.</text>
</comment>
<dbReference type="InterPro" id="IPR000297">
    <property type="entry name" value="PPIase_PpiC"/>
</dbReference>
<evidence type="ECO:0000256" key="4">
    <source>
        <dbReference type="PROSITE-ProRule" id="PRU00278"/>
    </source>
</evidence>
<keyword evidence="9" id="KW-1185">Reference proteome</keyword>
<evidence type="ECO:0000256" key="6">
    <source>
        <dbReference type="SAM" id="MobiDB-lite"/>
    </source>
</evidence>
<keyword evidence="3 4" id="KW-0413">Isomerase</keyword>
<evidence type="ECO:0000256" key="1">
    <source>
        <dbReference type="ARBA" id="ARBA00000971"/>
    </source>
</evidence>
<organism evidence="8 9">
    <name type="scientific">Hibiscus sabdariffa</name>
    <name type="common">roselle</name>
    <dbReference type="NCBI Taxonomy" id="183260"/>
    <lineage>
        <taxon>Eukaryota</taxon>
        <taxon>Viridiplantae</taxon>
        <taxon>Streptophyta</taxon>
        <taxon>Embryophyta</taxon>
        <taxon>Tracheophyta</taxon>
        <taxon>Spermatophyta</taxon>
        <taxon>Magnoliopsida</taxon>
        <taxon>eudicotyledons</taxon>
        <taxon>Gunneridae</taxon>
        <taxon>Pentapetalae</taxon>
        <taxon>rosids</taxon>
        <taxon>malvids</taxon>
        <taxon>Malvales</taxon>
        <taxon>Malvaceae</taxon>
        <taxon>Malvoideae</taxon>
        <taxon>Hibiscus</taxon>
    </lineage>
</organism>
<protein>
    <recommendedName>
        <fullName evidence="5">Peptidyl-prolyl cis-trans isomerase</fullName>
        <ecNumber evidence="5">5.2.1.8</ecNumber>
    </recommendedName>
</protein>
<sequence>MQCSSLYRARDHFKIEIPKSEFPLPHRPLTGAPCRALQPRARDDRHGSRRKASWKDPKGRVISAATRDFTVSQLKLLRDDIVSGKAKFDEVACRYSNCSSTKHDGDLGQFVAFNCGANAFKLPLLI</sequence>
<dbReference type="InterPro" id="IPR051370">
    <property type="entry name" value="PPIase_Pin1"/>
</dbReference>
<dbReference type="InterPro" id="IPR046357">
    <property type="entry name" value="PPIase_dom_sf"/>
</dbReference>
<keyword evidence="2 4" id="KW-0697">Rotamase</keyword>
<feature type="domain" description="PpiC" evidence="7">
    <location>
        <begin position="55"/>
        <end position="110"/>
    </location>
</feature>
<dbReference type="PANTHER" id="PTHR10657:SF41">
    <property type="entry name" value="PEPTIDYL-PROLYL CIS-TRANS ISOMERASE PIN1"/>
    <property type="match status" value="1"/>
</dbReference>
<feature type="region of interest" description="Disordered" evidence="6">
    <location>
        <begin position="24"/>
        <end position="58"/>
    </location>
</feature>
<dbReference type="EC" id="5.2.1.8" evidence="5"/>
<evidence type="ECO:0000256" key="2">
    <source>
        <dbReference type="ARBA" id="ARBA00023110"/>
    </source>
</evidence>
<dbReference type="EMBL" id="JBBPBM010000025">
    <property type="protein sequence ID" value="KAK8540189.1"/>
    <property type="molecule type" value="Genomic_DNA"/>
</dbReference>
<comment type="catalytic activity">
    <reaction evidence="1 5">
        <text>[protein]-peptidylproline (omega=180) = [protein]-peptidylproline (omega=0)</text>
        <dbReference type="Rhea" id="RHEA:16237"/>
        <dbReference type="Rhea" id="RHEA-COMP:10747"/>
        <dbReference type="Rhea" id="RHEA-COMP:10748"/>
        <dbReference type="ChEBI" id="CHEBI:83833"/>
        <dbReference type="ChEBI" id="CHEBI:83834"/>
        <dbReference type="EC" id="5.2.1.8"/>
    </reaction>
</comment>
<evidence type="ECO:0000259" key="7">
    <source>
        <dbReference type="PROSITE" id="PS50198"/>
    </source>
</evidence>
<dbReference type="SUPFAM" id="SSF54534">
    <property type="entry name" value="FKBP-like"/>
    <property type="match status" value="1"/>
</dbReference>
<reference evidence="8 9" key="1">
    <citation type="journal article" date="2024" name="G3 (Bethesda)">
        <title>Genome assembly of Hibiscus sabdariffa L. provides insights into metabolisms of medicinal natural products.</title>
        <authorList>
            <person name="Kim T."/>
        </authorList>
    </citation>
    <scope>NUCLEOTIDE SEQUENCE [LARGE SCALE GENOMIC DNA]</scope>
    <source>
        <strain evidence="8">TK-2024</strain>
        <tissue evidence="8">Old leaves</tissue>
    </source>
</reference>
<gene>
    <name evidence="8" type="ORF">V6N12_046480</name>
</gene>
<name>A0ABR2DJ78_9ROSI</name>
<dbReference type="PROSITE" id="PS50198">
    <property type="entry name" value="PPIC_PPIASE_2"/>
    <property type="match status" value="1"/>
</dbReference>
<dbReference type="Pfam" id="PF00639">
    <property type="entry name" value="Rotamase"/>
    <property type="match status" value="1"/>
</dbReference>
<dbReference type="PANTHER" id="PTHR10657">
    <property type="entry name" value="PEPTIDYL-PROLYL CIS-TRANS ISOMERASE"/>
    <property type="match status" value="1"/>
</dbReference>
<proteinExistence type="predicted"/>
<dbReference type="Gene3D" id="3.10.50.40">
    <property type="match status" value="1"/>
</dbReference>
<evidence type="ECO:0000313" key="9">
    <source>
        <dbReference type="Proteomes" id="UP001472677"/>
    </source>
</evidence>
<accession>A0ABR2DJ78</accession>
<evidence type="ECO:0000256" key="5">
    <source>
        <dbReference type="RuleBase" id="RU363014"/>
    </source>
</evidence>